<comment type="cofactor">
    <cofactor evidence="1">
        <name>Mg(2+)</name>
        <dbReference type="ChEBI" id="CHEBI:18420"/>
    </cofactor>
</comment>
<protein>
    <recommendedName>
        <fullName evidence="1">ATP-dependent DNA helicase</fullName>
        <ecNumber evidence="1">5.6.2.3</ecNumber>
    </recommendedName>
</protein>
<dbReference type="InterPro" id="IPR012340">
    <property type="entry name" value="NA-bd_OB-fold"/>
</dbReference>
<dbReference type="Gene3D" id="3.90.70.80">
    <property type="match status" value="1"/>
</dbReference>
<keyword evidence="1" id="KW-0227">DNA damage</keyword>
<reference evidence="5" key="1">
    <citation type="journal article" date="2017" name="bioRxiv">
        <title>Comparative analysis of the genomes of Stylophora pistillata and Acropora digitifera provides evidence for extensive differences between species of corals.</title>
        <authorList>
            <person name="Voolstra C.R."/>
            <person name="Li Y."/>
            <person name="Liew Y.J."/>
            <person name="Baumgarten S."/>
            <person name="Zoccola D."/>
            <person name="Flot J.-F."/>
            <person name="Tambutte S."/>
            <person name="Allemand D."/>
            <person name="Aranda M."/>
        </authorList>
    </citation>
    <scope>NUCLEOTIDE SEQUENCE [LARGE SCALE GENOMIC DNA]</scope>
</reference>
<dbReference type="GO" id="GO:0000723">
    <property type="term" value="P:telomere maintenance"/>
    <property type="evidence" value="ECO:0007669"/>
    <property type="project" value="InterPro"/>
</dbReference>
<dbReference type="SUPFAM" id="SSF50249">
    <property type="entry name" value="Nucleic acid-binding proteins"/>
    <property type="match status" value="1"/>
</dbReference>
<feature type="compositionally biased region" description="Polar residues" evidence="2">
    <location>
        <begin position="473"/>
        <end position="482"/>
    </location>
</feature>
<dbReference type="OrthoDB" id="5969700at2759"/>
<dbReference type="GO" id="GO:0006281">
    <property type="term" value="P:DNA repair"/>
    <property type="evidence" value="ECO:0007669"/>
    <property type="project" value="UniProtKB-KW"/>
</dbReference>
<dbReference type="InterPro" id="IPR027417">
    <property type="entry name" value="P-loop_NTPase"/>
</dbReference>
<feature type="compositionally biased region" description="Basic and acidic residues" evidence="2">
    <location>
        <begin position="389"/>
        <end position="466"/>
    </location>
</feature>
<dbReference type="InterPro" id="IPR046700">
    <property type="entry name" value="DUF6570"/>
</dbReference>
<evidence type="ECO:0000256" key="2">
    <source>
        <dbReference type="SAM" id="MobiDB-lite"/>
    </source>
</evidence>
<dbReference type="GO" id="GO:0005524">
    <property type="term" value="F:ATP binding"/>
    <property type="evidence" value="ECO:0007669"/>
    <property type="project" value="UniProtKB-KW"/>
</dbReference>
<organism evidence="4 5">
    <name type="scientific">Stylophora pistillata</name>
    <name type="common">Smooth cauliflower coral</name>
    <dbReference type="NCBI Taxonomy" id="50429"/>
    <lineage>
        <taxon>Eukaryota</taxon>
        <taxon>Metazoa</taxon>
        <taxon>Cnidaria</taxon>
        <taxon>Anthozoa</taxon>
        <taxon>Hexacorallia</taxon>
        <taxon>Scleractinia</taxon>
        <taxon>Astrocoeniina</taxon>
        <taxon>Pocilloporidae</taxon>
        <taxon>Stylophora</taxon>
    </lineage>
</organism>
<dbReference type="CDD" id="cd22758">
    <property type="entry name" value="OTU_232R-like"/>
    <property type="match status" value="1"/>
</dbReference>
<evidence type="ECO:0000313" key="4">
    <source>
        <dbReference type="EMBL" id="PFX24543.1"/>
    </source>
</evidence>
<comment type="catalytic activity">
    <reaction evidence="1">
        <text>ATP + H2O = ADP + phosphate + H(+)</text>
        <dbReference type="Rhea" id="RHEA:13065"/>
        <dbReference type="ChEBI" id="CHEBI:15377"/>
        <dbReference type="ChEBI" id="CHEBI:15378"/>
        <dbReference type="ChEBI" id="CHEBI:30616"/>
        <dbReference type="ChEBI" id="CHEBI:43474"/>
        <dbReference type="ChEBI" id="CHEBI:456216"/>
        <dbReference type="EC" id="5.6.2.3"/>
    </reaction>
</comment>
<accession>A0A2B4S669</accession>
<dbReference type="EC" id="5.6.2.3" evidence="1"/>
<dbReference type="Gene3D" id="2.40.50.140">
    <property type="entry name" value="Nucleic acid-binding proteins"/>
    <property type="match status" value="1"/>
</dbReference>
<dbReference type="InterPro" id="IPR038765">
    <property type="entry name" value="Papain-like_cys_pep_sf"/>
</dbReference>
<feature type="region of interest" description="Disordered" evidence="2">
    <location>
        <begin position="1"/>
        <end position="25"/>
    </location>
</feature>
<keyword evidence="1" id="KW-0547">Nucleotide-binding</keyword>
<dbReference type="STRING" id="50429.A0A2B4S669"/>
<evidence type="ECO:0000256" key="1">
    <source>
        <dbReference type="RuleBase" id="RU363044"/>
    </source>
</evidence>
<dbReference type="Pfam" id="PF05970">
    <property type="entry name" value="PIF1"/>
    <property type="match status" value="1"/>
</dbReference>
<dbReference type="SUPFAM" id="SSF52540">
    <property type="entry name" value="P-loop containing nucleoside triphosphate hydrolases"/>
    <property type="match status" value="2"/>
</dbReference>
<keyword evidence="1" id="KW-0234">DNA repair</keyword>
<keyword evidence="1" id="KW-0378">Hydrolase</keyword>
<dbReference type="InterPro" id="IPR025476">
    <property type="entry name" value="Helitron_helicase-like"/>
</dbReference>
<dbReference type="Gene3D" id="3.40.50.300">
    <property type="entry name" value="P-loop containing nucleotide triphosphate hydrolases"/>
    <property type="match status" value="1"/>
</dbReference>
<keyword evidence="1" id="KW-0067">ATP-binding</keyword>
<dbReference type="Pfam" id="PF20209">
    <property type="entry name" value="DUF6570"/>
    <property type="match status" value="1"/>
</dbReference>
<dbReference type="Pfam" id="PF02338">
    <property type="entry name" value="OTU"/>
    <property type="match status" value="1"/>
</dbReference>
<sequence length="2240" mass="256182">MTRCGHKANKPSHSARWPLRQMKSDKSQMVTGLISGDCSSQDHDKALTSYSSEKIENHSVTISENVEVRKKRVNCQRKRDREPSHVPVKIILKALSNTKSRNRIKSFVRQHLPDSSFITNLCRNYNTWKFWYTNDHYYSKFVFYMNIQKRKFTTTDNYSTCNCRQTHIRVADLMNSGGKSFPQTHNDNSKLNGGMSPENAVSHDLPWDCLTERLRLIGLIPHDVGGFGDCFFKSVSHQLYRTADLHREIRMAGIGHLQSYPELYIESISNDHWNNYIQQMSKQGTWCDNIIMQAVANAYNCVIHITQSNINSPESTILTPVADQDGRKTIFIGYINELHYVSTLTDKNSRYKNKLTCIKRKLSETNENRHGRLLKHRNYMKRVKYTETANERASRLEDKRGTYRKTMSEETAEKRKERLKTKRDTYRKRVSEETVEKQKERLKSYKDSYRKRTSEENVEKRKERLANRRASYKRSQTISAGQKESCAGPVHEQKHAQNNMNDFHKSNQYSVCQCTVCFEAWPLKSSPRKVDHYQCQRCIRDKQQPKKFSKENDMVPSLVPLQLQGLTQVEEMLIARALPVMRVYIKPGGQRGYSGHCINLPQDIAELAHSLPRYPKDLSVIVVKMKGKENSFKDVTVRRQNVADALQWLVNNNSHYKDITINQNSLNSLPEHGVPHGLLSVETENIDLDATCEPDLGPQNEDDIVYNEGTEMSSFLPIPECQQQEIEAVRQQLSNDSNHLPWPTVGSEPLNEYVTPYLATMAFPTLFPDGKGDPTNPSLRRDIPLGERVKHLLKFGENKNDKWVYRFATHPRFGYWALNMIQRKRILQQTGMFLKQNPGEAHLTAEELRQMATSNNTSMFISKISRYLSNITGSNAYWHKAKEDLKAIIAHAGAPTFFFTFSSADMHWPELHAIFGNSVSINSTENKRQNVINNPHITDWFFTQRLESFIKYWLYNSLDAEWHWYRFEYQARGSIHCHGVAKLKNDPGLCKLSETALKGYLAEMSTNTAEQVNILELNQQIVDGKKASQVVCQYVDWLLSTYNPDPPDNGTWVKPSIHPCQKRHKDLVSLQDSEQDYVDLLNTVQRHTRCSTNYCLRKKQNETELKCRFKFPFQPCVNTKLEFEPIHTKDRSTQYKAKIITKRNDSRLNNHQRLQLQGWRANCDIQVIIDYHACVEYLAKYASKGEPKSPVMKLAFNSIVRNCNNNSNPTKLIKKVIMKSLGQRDFSAQETMHHLMSLKLVSSSFNVVPISLNGSRRIKTITNDGDTVTNDSLLDTYAKREKYIQTIPDIMALNFIHFATKYKLVNNKLTVQPHNMIPRVFPVFSSNSKGPNFGLYCKYQLLKHKPWHTTQDNAWDCQEGTDEIYITKWKEFLQTPYAEEHVPDWYEKLQSVQNNTEEEPNIEHSSEELPQREEWMDLADLIPGYFVNQDNITQQTSQPDYDWQNDKIKYANHLIQEMPSWVKTKKDTLDSTFGLQQQNIDVNTFSDMQRHAYNMVKAHSEQACPKDPLLLIILGVAGTGKSYLINAIRNLLQHSCAVTATTGKASFNINGCTIHSLLKLPVGPRHNKELTGQGLVTLQTKLKDISYILIDEYSMLGQTLFGWIDRRCRQATGKNDKVFGGKSMILVGDPAQLPPVADKPLYHSRPSSSTGEQGYLAYHMFGNVVKLSVNQRVQGLNQQQAQFRDLLIRLRTGDSNEQDWKLLLARQPSIALNVNEFQDATRLYFSNEEVANYNFEKLSELHQPIACITARHSSDIAKKASSDDMSGLQPTIFLAKGAHVMLTMNLWIDVGLCNGATGTVEDFIYANNQQPPDLPVAVIVKFNEYRGPSISDSIPRCVPICPITITSQTLDGLHERQQLPLKLAWAITIHKSQGLTLPKAWIDIGQTETTAGISYTRQRSNMASEKQDITCFVHNVSPVKKSGPTNYFNCHLQTEKDLIGSVCFATEKKETLDAMATQRSPVKISNFNISNKYGRSDVVINRNTTITSTTADFPYKAQDDVTSIASLSKVAPQQLVSIKGKISHLSATKTIVIQDSPVKKQEGYIVDPSGYIKVIFWGEHVDSVTPQSTYFFNNLRMKVSQNQRYLNTPKQDNLYTIKDAEPFKQTLPEVNDISTTTETIGEILGISSVTKYNCCCSCSKKVTIKGKIAVCDNCKVTQKATSCSVKWTLKIHIQNSKQPLQKLQLQVYQEAVSKLFSICHLIANETTEEEITEAVLNLDTVKVCFDTQTRKLVDIEKIAI</sequence>
<keyword evidence="1 4" id="KW-0347">Helicase</keyword>
<dbReference type="InterPro" id="IPR003323">
    <property type="entry name" value="OTU_dom"/>
</dbReference>
<dbReference type="InterPro" id="IPR051055">
    <property type="entry name" value="PIF1_helicase"/>
</dbReference>
<dbReference type="Pfam" id="PF14214">
    <property type="entry name" value="Helitron_like_N"/>
    <property type="match status" value="1"/>
</dbReference>
<dbReference type="GO" id="GO:0006310">
    <property type="term" value="P:DNA recombination"/>
    <property type="evidence" value="ECO:0007669"/>
    <property type="project" value="UniProtKB-KW"/>
</dbReference>
<dbReference type="PROSITE" id="PS50802">
    <property type="entry name" value="OTU"/>
    <property type="match status" value="1"/>
</dbReference>
<evidence type="ECO:0000313" key="5">
    <source>
        <dbReference type="Proteomes" id="UP000225706"/>
    </source>
</evidence>
<evidence type="ECO:0000259" key="3">
    <source>
        <dbReference type="PROSITE" id="PS50802"/>
    </source>
</evidence>
<dbReference type="PANTHER" id="PTHR47642">
    <property type="entry name" value="ATP-DEPENDENT DNA HELICASE"/>
    <property type="match status" value="1"/>
</dbReference>
<dbReference type="GO" id="GO:0043139">
    <property type="term" value="F:5'-3' DNA helicase activity"/>
    <property type="evidence" value="ECO:0007669"/>
    <property type="project" value="UniProtKB-EC"/>
</dbReference>
<proteinExistence type="inferred from homology"/>
<comment type="caution">
    <text evidence="4">The sequence shown here is derived from an EMBL/GenBank/DDBJ whole genome shotgun (WGS) entry which is preliminary data.</text>
</comment>
<feature type="domain" description="OTU" evidence="3">
    <location>
        <begin position="219"/>
        <end position="346"/>
    </location>
</feature>
<dbReference type="EMBL" id="LSMT01000174">
    <property type="protein sequence ID" value="PFX24543.1"/>
    <property type="molecule type" value="Genomic_DNA"/>
</dbReference>
<keyword evidence="1" id="KW-0233">DNA recombination</keyword>
<dbReference type="CDD" id="cd18809">
    <property type="entry name" value="SF1_C_RecD"/>
    <property type="match status" value="1"/>
</dbReference>
<name>A0A2B4S669_STYPI</name>
<feature type="region of interest" description="Disordered" evidence="2">
    <location>
        <begin position="388"/>
        <end position="490"/>
    </location>
</feature>
<feature type="compositionally biased region" description="Basic residues" evidence="2">
    <location>
        <begin position="1"/>
        <end position="10"/>
    </location>
</feature>
<comment type="similarity">
    <text evidence="1">Belongs to the helicase family.</text>
</comment>
<keyword evidence="5" id="KW-1185">Reference proteome</keyword>
<gene>
    <name evidence="4" type="primary">pif1</name>
    <name evidence="4" type="ORF">AWC38_SpisGene10851</name>
</gene>
<dbReference type="GO" id="GO:0016887">
    <property type="term" value="F:ATP hydrolysis activity"/>
    <property type="evidence" value="ECO:0007669"/>
    <property type="project" value="RHEA"/>
</dbReference>
<dbReference type="SUPFAM" id="SSF54001">
    <property type="entry name" value="Cysteine proteinases"/>
    <property type="match status" value="1"/>
</dbReference>
<dbReference type="InterPro" id="IPR010285">
    <property type="entry name" value="DNA_helicase_pif1-like_DEAD"/>
</dbReference>
<dbReference type="Proteomes" id="UP000225706">
    <property type="component" value="Unassembled WGS sequence"/>
</dbReference>
<dbReference type="PANTHER" id="PTHR47642:SF5">
    <property type="entry name" value="ATP-DEPENDENT DNA HELICASE"/>
    <property type="match status" value="1"/>
</dbReference>